<keyword evidence="5" id="KW-1185">Reference proteome</keyword>
<dbReference type="AlphaFoldDB" id="A0A4V6EQS8"/>
<dbReference type="EMBL" id="CP061336">
    <property type="protein sequence ID" value="QNU67523.1"/>
    <property type="molecule type" value="Genomic_DNA"/>
</dbReference>
<name>A0A4V6EQS8_9FIRM</name>
<dbReference type="InterPro" id="IPR016047">
    <property type="entry name" value="M23ase_b-sheet_dom"/>
</dbReference>
<organism evidence="4 5">
    <name type="scientific">Ruminiclostridium herbifermentans</name>
    <dbReference type="NCBI Taxonomy" id="2488810"/>
    <lineage>
        <taxon>Bacteria</taxon>
        <taxon>Bacillati</taxon>
        <taxon>Bacillota</taxon>
        <taxon>Clostridia</taxon>
        <taxon>Eubacteriales</taxon>
        <taxon>Oscillospiraceae</taxon>
        <taxon>Ruminiclostridium</taxon>
    </lineage>
</organism>
<dbReference type="PANTHER" id="PTHR21666">
    <property type="entry name" value="PEPTIDASE-RELATED"/>
    <property type="match status" value="1"/>
</dbReference>
<dbReference type="Pfam" id="PF24568">
    <property type="entry name" value="CC_PcsB"/>
    <property type="match status" value="1"/>
</dbReference>
<evidence type="ECO:0000259" key="2">
    <source>
        <dbReference type="Pfam" id="PF01551"/>
    </source>
</evidence>
<dbReference type="KEGG" id="rher:EHE19_003075"/>
<dbReference type="GO" id="GO:0004222">
    <property type="term" value="F:metalloendopeptidase activity"/>
    <property type="evidence" value="ECO:0007669"/>
    <property type="project" value="TreeGrafter"/>
</dbReference>
<feature type="domain" description="M23ase beta-sheet core" evidence="2">
    <location>
        <begin position="276"/>
        <end position="370"/>
    </location>
</feature>
<evidence type="ECO:0000313" key="5">
    <source>
        <dbReference type="Proteomes" id="UP000306409"/>
    </source>
</evidence>
<accession>A0A4V6EQS8</accession>
<keyword evidence="1" id="KW-0732">Signal</keyword>
<dbReference type="RefSeq" id="WP_137697562.1">
    <property type="nucleotide sequence ID" value="NZ_CP061336.1"/>
</dbReference>
<evidence type="ECO:0000313" key="4">
    <source>
        <dbReference type="EMBL" id="QNU67523.1"/>
    </source>
</evidence>
<evidence type="ECO:0000256" key="1">
    <source>
        <dbReference type="ARBA" id="ARBA00022729"/>
    </source>
</evidence>
<protein>
    <submittedName>
        <fullName evidence="4">Peptidoglycan DD-metalloendopeptidase family protein</fullName>
    </submittedName>
</protein>
<dbReference type="Gene3D" id="6.10.250.3150">
    <property type="match status" value="1"/>
</dbReference>
<proteinExistence type="predicted"/>
<dbReference type="Pfam" id="PF01551">
    <property type="entry name" value="Peptidase_M23"/>
    <property type="match status" value="1"/>
</dbReference>
<dbReference type="CDD" id="cd12797">
    <property type="entry name" value="M23_peptidase"/>
    <property type="match status" value="1"/>
</dbReference>
<gene>
    <name evidence="4" type="ORF">EHE19_003075</name>
</gene>
<sequence>MKKRLSIVMLAIFIFSSIIIPVNAGTTLENAKNQQKQVNSKINQLAKEKKALENEIKKKSADIQKLQADAEKTQSAAKQRAKEISKVNADIELINKEIDAIEKEFEYKNELFKTRMRVMYQNMNKSPLELFIESKSFSEFFSRVELMSLIKKNDEKLIKEIALGKEKTEIKKQEKINELEQKEMQLEKLNAKVSDIKTSRAEIESEIEAQKSRLKEAEKKEDEMIALSKELESKIAQLQDKNTKYAGGVMKWPTPGYTGISSPYGYRIHPIYKVKKFHAGIDINAPSGAKIVAANSGKVILSGWNGGYGNCIIIDHGDGIATLYGHQSTLLVSEGDTVKKGDTIGKVGSTGLSTGPHLHFEVRVNGATKQPLDYFT</sequence>
<dbReference type="InterPro" id="IPR057309">
    <property type="entry name" value="PcsB_CC"/>
</dbReference>
<evidence type="ECO:0000259" key="3">
    <source>
        <dbReference type="Pfam" id="PF24568"/>
    </source>
</evidence>
<dbReference type="FunFam" id="2.70.70.10:FF:000006">
    <property type="entry name" value="M23 family peptidase"/>
    <property type="match status" value="1"/>
</dbReference>
<dbReference type="OrthoDB" id="9809488at2"/>
<dbReference type="InterPro" id="IPR050570">
    <property type="entry name" value="Cell_wall_metabolism_enzyme"/>
</dbReference>
<dbReference type="PANTHER" id="PTHR21666:SF289">
    <property type="entry name" value="L-ALA--D-GLU ENDOPEPTIDASE"/>
    <property type="match status" value="1"/>
</dbReference>
<reference evidence="4 5" key="1">
    <citation type="submission" date="2020-09" db="EMBL/GenBank/DDBJ databases">
        <title>Characterization and genome sequencing of Ruminiclostridium sp. nov. MA18.</title>
        <authorList>
            <person name="Rettenmaier R."/>
            <person name="Kowollik M.-L."/>
            <person name="Liebl W."/>
            <person name="Zverlov V."/>
        </authorList>
    </citation>
    <scope>NUCLEOTIDE SEQUENCE [LARGE SCALE GENOMIC DNA]</scope>
    <source>
        <strain evidence="4 5">MA18</strain>
    </source>
</reference>
<dbReference type="SUPFAM" id="SSF51261">
    <property type="entry name" value="Duplicated hybrid motif"/>
    <property type="match status" value="1"/>
</dbReference>
<dbReference type="InterPro" id="IPR011055">
    <property type="entry name" value="Dup_hybrid_motif"/>
</dbReference>
<dbReference type="Proteomes" id="UP000306409">
    <property type="component" value="Chromosome"/>
</dbReference>
<dbReference type="Gene3D" id="2.70.70.10">
    <property type="entry name" value="Glucose Permease (Domain IIA)"/>
    <property type="match status" value="1"/>
</dbReference>
<feature type="domain" description="Peptidoglycan hydrolase PcsB coiled-coil" evidence="3">
    <location>
        <begin position="98"/>
        <end position="169"/>
    </location>
</feature>